<evidence type="ECO:0000256" key="5">
    <source>
        <dbReference type="ARBA" id="ARBA00023136"/>
    </source>
</evidence>
<gene>
    <name evidence="7" type="ORF">UFOPK4150_02493</name>
</gene>
<feature type="transmembrane region" description="Helical" evidence="6">
    <location>
        <begin position="249"/>
        <end position="272"/>
    </location>
</feature>
<dbReference type="EMBL" id="CAFBPU010000101">
    <property type="protein sequence ID" value="CAB5041386.1"/>
    <property type="molecule type" value="Genomic_DNA"/>
</dbReference>
<proteinExistence type="predicted"/>
<evidence type="ECO:0000256" key="4">
    <source>
        <dbReference type="ARBA" id="ARBA00022989"/>
    </source>
</evidence>
<feature type="transmembrane region" description="Helical" evidence="6">
    <location>
        <begin position="357"/>
        <end position="374"/>
    </location>
</feature>
<feature type="transmembrane region" description="Helical" evidence="6">
    <location>
        <begin position="420"/>
        <end position="442"/>
    </location>
</feature>
<dbReference type="GO" id="GO:0016020">
    <property type="term" value="C:membrane"/>
    <property type="evidence" value="ECO:0007669"/>
    <property type="project" value="UniProtKB-SubCell"/>
</dbReference>
<feature type="transmembrane region" description="Helical" evidence="6">
    <location>
        <begin position="306"/>
        <end position="326"/>
    </location>
</feature>
<feature type="transmembrane region" description="Helical" evidence="6">
    <location>
        <begin position="380"/>
        <end position="399"/>
    </location>
</feature>
<keyword evidence="2" id="KW-0813">Transport</keyword>
<name>A0A6J7SK74_9ZZZZ</name>
<accession>A0A6J7SK74</accession>
<dbReference type="PANTHER" id="PTHR45649:SF26">
    <property type="entry name" value="OS04G0435100 PROTEIN"/>
    <property type="match status" value="1"/>
</dbReference>
<evidence type="ECO:0000256" key="1">
    <source>
        <dbReference type="ARBA" id="ARBA00004141"/>
    </source>
</evidence>
<dbReference type="Gene3D" id="1.20.1740.10">
    <property type="entry name" value="Amino acid/polyamine transporter I"/>
    <property type="match status" value="1"/>
</dbReference>
<reference evidence="7" key="1">
    <citation type="submission" date="2020-05" db="EMBL/GenBank/DDBJ databases">
        <authorList>
            <person name="Chiriac C."/>
            <person name="Salcher M."/>
            <person name="Ghai R."/>
            <person name="Kavagutti S V."/>
        </authorList>
    </citation>
    <scope>NUCLEOTIDE SEQUENCE</scope>
</reference>
<evidence type="ECO:0000313" key="7">
    <source>
        <dbReference type="EMBL" id="CAB5041386.1"/>
    </source>
</evidence>
<dbReference type="PIRSF" id="PIRSF006060">
    <property type="entry name" value="AA_transporter"/>
    <property type="match status" value="1"/>
</dbReference>
<protein>
    <submittedName>
        <fullName evidence="7">Unannotated protein</fullName>
    </submittedName>
</protein>
<feature type="transmembrane region" description="Helical" evidence="6">
    <location>
        <begin position="58"/>
        <end position="79"/>
    </location>
</feature>
<sequence>MSDSTFDRSDALPLADVRTLRHGFGARGATGVSLTAIRPIVGFGGTALLISYAGLNAWTALVALLAILLIVAAVFGTLASRWPVEGSVQGWARQLVGARVGFITGWLHLCSYSLFMASLAYFDVQRIFYLVGFESPSIVMANVVTSLVMLLATLVNFLPRAWGMALVVAAVVASLIGCVGYSIALIAGHSSRGLADVIGQSGSQPAGEWLTGSFLVALAWAAAFAFRGFELPADMSEEIRDAPRAVPRAMFTTLIVGGALTILAGLSIALVVPAAPAVTADLASNPYAASDGSTVAAAMGTGAAKLLALLIVIATFAAVSVFQIAASRTVWTMARDRELPASAWLVRVTDRRRIPRNALIVAGVIGVTLPFVISKVKSAYILQGASVAPLMIAFLIPMLGRLTRRARSTWRSGPFSLGGWATPLTAVAAIALLGLAVNSLWPREILYGTGSAKWIPAVLLVVLAVAGLLLMAWAFRGNGIHVRNHGHVDRYLHQRILLAHTGTCSVCHRDLAHGEEVFWNPEAHVTICVTCNDDVVV</sequence>
<dbReference type="AlphaFoldDB" id="A0A6J7SK74"/>
<keyword evidence="4 6" id="KW-1133">Transmembrane helix</keyword>
<dbReference type="Pfam" id="PF13520">
    <property type="entry name" value="AA_permease_2"/>
    <property type="match status" value="1"/>
</dbReference>
<evidence type="ECO:0000256" key="2">
    <source>
        <dbReference type="ARBA" id="ARBA00022448"/>
    </source>
</evidence>
<feature type="transmembrane region" description="Helical" evidence="6">
    <location>
        <begin position="137"/>
        <end position="158"/>
    </location>
</feature>
<comment type="subcellular location">
    <subcellularLocation>
        <location evidence="1">Membrane</location>
        <topology evidence="1">Multi-pass membrane protein</topology>
    </subcellularLocation>
</comment>
<feature type="transmembrane region" description="Helical" evidence="6">
    <location>
        <begin position="209"/>
        <end position="229"/>
    </location>
</feature>
<organism evidence="7">
    <name type="scientific">freshwater metagenome</name>
    <dbReference type="NCBI Taxonomy" id="449393"/>
    <lineage>
        <taxon>unclassified sequences</taxon>
        <taxon>metagenomes</taxon>
        <taxon>ecological metagenomes</taxon>
    </lineage>
</organism>
<evidence type="ECO:0000256" key="6">
    <source>
        <dbReference type="SAM" id="Phobius"/>
    </source>
</evidence>
<feature type="transmembrane region" description="Helical" evidence="6">
    <location>
        <begin position="165"/>
        <end position="189"/>
    </location>
</feature>
<dbReference type="InterPro" id="IPR002293">
    <property type="entry name" value="AA/rel_permease1"/>
</dbReference>
<feature type="transmembrane region" description="Helical" evidence="6">
    <location>
        <begin position="28"/>
        <end position="52"/>
    </location>
</feature>
<dbReference type="GO" id="GO:0022857">
    <property type="term" value="F:transmembrane transporter activity"/>
    <property type="evidence" value="ECO:0007669"/>
    <property type="project" value="InterPro"/>
</dbReference>
<dbReference type="PANTHER" id="PTHR45649">
    <property type="entry name" value="AMINO-ACID PERMEASE BAT1"/>
    <property type="match status" value="1"/>
</dbReference>
<keyword evidence="3 6" id="KW-0812">Transmembrane</keyword>
<feature type="transmembrane region" description="Helical" evidence="6">
    <location>
        <begin position="454"/>
        <end position="475"/>
    </location>
</feature>
<keyword evidence="5 6" id="KW-0472">Membrane</keyword>
<feature type="transmembrane region" description="Helical" evidence="6">
    <location>
        <begin position="100"/>
        <end position="122"/>
    </location>
</feature>
<evidence type="ECO:0000256" key="3">
    <source>
        <dbReference type="ARBA" id="ARBA00022692"/>
    </source>
</evidence>